<feature type="region of interest" description="Disordered" evidence="3">
    <location>
        <begin position="1"/>
        <end position="26"/>
    </location>
</feature>
<evidence type="ECO:0000259" key="4">
    <source>
        <dbReference type="PROSITE" id="PS50977"/>
    </source>
</evidence>
<dbReference type="PRINTS" id="PR00455">
    <property type="entry name" value="HTHTETR"/>
</dbReference>
<dbReference type="AlphaFoldDB" id="A0A560MDK4"/>
<dbReference type="GO" id="GO:0000976">
    <property type="term" value="F:transcription cis-regulatory region binding"/>
    <property type="evidence" value="ECO:0007669"/>
    <property type="project" value="TreeGrafter"/>
</dbReference>
<dbReference type="PROSITE" id="PS50977">
    <property type="entry name" value="HTH_TETR_2"/>
    <property type="match status" value="1"/>
</dbReference>
<keyword evidence="6" id="KW-1185">Reference proteome</keyword>
<reference evidence="5 6" key="1">
    <citation type="submission" date="2019-06" db="EMBL/GenBank/DDBJ databases">
        <title>Genomic Encyclopedia of Type Strains, Phase IV (KMG-V): Genome sequencing to study the core and pangenomes of soil and plant-associated prokaryotes.</title>
        <authorList>
            <person name="Whitman W."/>
        </authorList>
    </citation>
    <scope>NUCLEOTIDE SEQUENCE [LARGE SCALE GENOMIC DNA]</scope>
    <source>
        <strain evidence="5 6">BR 10355</strain>
    </source>
</reference>
<sequence length="236" mass="26022">MNRNDKDQTEQSLAVPERRGRGRPQLRSDDETRALIYDAARREFSERGFAAANIADVACRAGVSTKTLYRLVPTKLALFEETVTDRMDRFVSIVNFGACDGRDVAAALEGVLLTCAELVLDAEVIALQRIILADSDKFPDIAETFYEKAMQRTIASLASWLNVQQRRGRIVLDDTEAAAGMLLGMLVFKPQRDVMYGHKPAPLHSEMEARAKACAALFLSGCAVPADQIRKQSGEA</sequence>
<evidence type="ECO:0000256" key="1">
    <source>
        <dbReference type="ARBA" id="ARBA00023125"/>
    </source>
</evidence>
<protein>
    <submittedName>
        <fullName evidence="5">TetR family transcriptional regulator</fullName>
    </submittedName>
</protein>
<dbReference type="InterPro" id="IPR001647">
    <property type="entry name" value="HTH_TetR"/>
</dbReference>
<dbReference type="InterPro" id="IPR050109">
    <property type="entry name" value="HTH-type_TetR-like_transc_reg"/>
</dbReference>
<feature type="DNA-binding region" description="H-T-H motif" evidence="2">
    <location>
        <begin position="53"/>
        <end position="72"/>
    </location>
</feature>
<organism evidence="5 6">
    <name type="scientific">Bradyrhizobium macuxiense</name>
    <dbReference type="NCBI Taxonomy" id="1755647"/>
    <lineage>
        <taxon>Bacteria</taxon>
        <taxon>Pseudomonadati</taxon>
        <taxon>Pseudomonadota</taxon>
        <taxon>Alphaproteobacteria</taxon>
        <taxon>Hyphomicrobiales</taxon>
        <taxon>Nitrobacteraceae</taxon>
        <taxon>Bradyrhizobium</taxon>
    </lineage>
</organism>
<dbReference type="STRING" id="1755647.AS156_34075"/>
<dbReference type="Pfam" id="PF00440">
    <property type="entry name" value="TetR_N"/>
    <property type="match status" value="1"/>
</dbReference>
<dbReference type="OrthoDB" id="7584337at2"/>
<dbReference type="SUPFAM" id="SSF46689">
    <property type="entry name" value="Homeodomain-like"/>
    <property type="match status" value="1"/>
</dbReference>
<name>A0A560MDK4_9BRAD</name>
<feature type="domain" description="HTH tetR-type" evidence="4">
    <location>
        <begin position="30"/>
        <end position="90"/>
    </location>
</feature>
<dbReference type="Proteomes" id="UP000321304">
    <property type="component" value="Unassembled WGS sequence"/>
</dbReference>
<dbReference type="InterPro" id="IPR039536">
    <property type="entry name" value="TetR_C_Proteobacteria"/>
</dbReference>
<dbReference type="GO" id="GO:0003700">
    <property type="term" value="F:DNA-binding transcription factor activity"/>
    <property type="evidence" value="ECO:0007669"/>
    <property type="project" value="TreeGrafter"/>
</dbReference>
<evidence type="ECO:0000256" key="2">
    <source>
        <dbReference type="PROSITE-ProRule" id="PRU00335"/>
    </source>
</evidence>
<dbReference type="InterPro" id="IPR036271">
    <property type="entry name" value="Tet_transcr_reg_TetR-rel_C_sf"/>
</dbReference>
<dbReference type="PANTHER" id="PTHR30055">
    <property type="entry name" value="HTH-TYPE TRANSCRIPTIONAL REGULATOR RUTR"/>
    <property type="match status" value="1"/>
</dbReference>
<dbReference type="Gene3D" id="1.10.357.10">
    <property type="entry name" value="Tetracycline Repressor, domain 2"/>
    <property type="match status" value="1"/>
</dbReference>
<evidence type="ECO:0000256" key="3">
    <source>
        <dbReference type="SAM" id="MobiDB-lite"/>
    </source>
</evidence>
<accession>A0A560MDK4</accession>
<gene>
    <name evidence="5" type="ORF">FBZ93_10216</name>
</gene>
<evidence type="ECO:0000313" key="5">
    <source>
        <dbReference type="EMBL" id="TWC05703.1"/>
    </source>
</evidence>
<dbReference type="EMBL" id="VITY01000002">
    <property type="protein sequence ID" value="TWC05703.1"/>
    <property type="molecule type" value="Genomic_DNA"/>
</dbReference>
<comment type="caution">
    <text evidence="5">The sequence shown here is derived from an EMBL/GenBank/DDBJ whole genome shotgun (WGS) entry which is preliminary data.</text>
</comment>
<evidence type="ECO:0000313" key="6">
    <source>
        <dbReference type="Proteomes" id="UP000321304"/>
    </source>
</evidence>
<dbReference type="InterPro" id="IPR009057">
    <property type="entry name" value="Homeodomain-like_sf"/>
</dbReference>
<dbReference type="Pfam" id="PF14246">
    <property type="entry name" value="TetR_C_7"/>
    <property type="match status" value="1"/>
</dbReference>
<dbReference type="PANTHER" id="PTHR30055:SF223">
    <property type="entry name" value="HTH-TYPE TRANSCRIPTIONAL REGULATOR UIDR"/>
    <property type="match status" value="1"/>
</dbReference>
<dbReference type="RefSeq" id="WP_146984762.1">
    <property type="nucleotide sequence ID" value="NZ_VITY01000002.1"/>
</dbReference>
<proteinExistence type="predicted"/>
<dbReference type="SUPFAM" id="SSF48498">
    <property type="entry name" value="Tetracyclin repressor-like, C-terminal domain"/>
    <property type="match status" value="1"/>
</dbReference>
<keyword evidence="1 2" id="KW-0238">DNA-binding</keyword>